<dbReference type="WBParaSite" id="GPUH_0002533201-mRNA-1">
    <property type="protein sequence ID" value="GPUH_0002533201-mRNA-1"/>
    <property type="gene ID" value="GPUH_0002533201"/>
</dbReference>
<dbReference type="EMBL" id="UYRT01104570">
    <property type="protein sequence ID" value="VDN44027.1"/>
    <property type="molecule type" value="Genomic_DNA"/>
</dbReference>
<accession>A0A183EWG1</accession>
<keyword evidence="2" id="KW-1185">Reference proteome</keyword>
<reference evidence="3" key="1">
    <citation type="submission" date="2016-06" db="UniProtKB">
        <authorList>
            <consortium name="WormBaseParasite"/>
        </authorList>
    </citation>
    <scope>IDENTIFICATION</scope>
</reference>
<gene>
    <name evidence="1" type="ORF">GPUH_LOCUS25301</name>
</gene>
<dbReference type="AlphaFoldDB" id="A0A183EWG1"/>
<sequence length="65" mass="7591">MDVLQTKNSYKDRAEEEMRRGIPLEEICRQDTAERYERKMLEPYSTIPSTSAPLFSLNGLQQPNN</sequence>
<dbReference type="Proteomes" id="UP000271098">
    <property type="component" value="Unassembled WGS sequence"/>
</dbReference>
<evidence type="ECO:0000313" key="1">
    <source>
        <dbReference type="EMBL" id="VDN44027.1"/>
    </source>
</evidence>
<reference evidence="1 2" key="2">
    <citation type="submission" date="2018-11" db="EMBL/GenBank/DDBJ databases">
        <authorList>
            <consortium name="Pathogen Informatics"/>
        </authorList>
    </citation>
    <scope>NUCLEOTIDE SEQUENCE [LARGE SCALE GENOMIC DNA]</scope>
</reference>
<evidence type="ECO:0000313" key="2">
    <source>
        <dbReference type="Proteomes" id="UP000271098"/>
    </source>
</evidence>
<protein>
    <submittedName>
        <fullName evidence="1 3">Uncharacterized protein</fullName>
    </submittedName>
</protein>
<evidence type="ECO:0000313" key="3">
    <source>
        <dbReference type="WBParaSite" id="GPUH_0002533201-mRNA-1"/>
    </source>
</evidence>
<organism evidence="3">
    <name type="scientific">Gongylonema pulchrum</name>
    <dbReference type="NCBI Taxonomy" id="637853"/>
    <lineage>
        <taxon>Eukaryota</taxon>
        <taxon>Metazoa</taxon>
        <taxon>Ecdysozoa</taxon>
        <taxon>Nematoda</taxon>
        <taxon>Chromadorea</taxon>
        <taxon>Rhabditida</taxon>
        <taxon>Spirurina</taxon>
        <taxon>Spiruromorpha</taxon>
        <taxon>Spiruroidea</taxon>
        <taxon>Gongylonematidae</taxon>
        <taxon>Gongylonema</taxon>
    </lineage>
</organism>
<proteinExistence type="predicted"/>
<name>A0A183EWG1_9BILA</name>